<dbReference type="EMBL" id="BDSP01000271">
    <property type="protein sequence ID" value="GAX28323.1"/>
    <property type="molecule type" value="Genomic_DNA"/>
</dbReference>
<dbReference type="AlphaFoldDB" id="A0A1Z5KPS7"/>
<proteinExistence type="predicted"/>
<dbReference type="OrthoDB" id="47738at2759"/>
<name>A0A1Z5KPS7_FISSO</name>
<organism evidence="1 2">
    <name type="scientific">Fistulifera solaris</name>
    <name type="common">Oleaginous diatom</name>
    <dbReference type="NCBI Taxonomy" id="1519565"/>
    <lineage>
        <taxon>Eukaryota</taxon>
        <taxon>Sar</taxon>
        <taxon>Stramenopiles</taxon>
        <taxon>Ochrophyta</taxon>
        <taxon>Bacillariophyta</taxon>
        <taxon>Bacillariophyceae</taxon>
        <taxon>Bacillariophycidae</taxon>
        <taxon>Naviculales</taxon>
        <taxon>Naviculaceae</taxon>
        <taxon>Fistulifera</taxon>
    </lineage>
</organism>
<dbReference type="Proteomes" id="UP000198406">
    <property type="component" value="Unassembled WGS sequence"/>
</dbReference>
<dbReference type="InParanoid" id="A0A1Z5KPS7"/>
<accession>A0A1Z5KPS7</accession>
<reference evidence="1 2" key="1">
    <citation type="journal article" date="2015" name="Plant Cell">
        <title>Oil accumulation by the oleaginous diatom Fistulifera solaris as revealed by the genome and transcriptome.</title>
        <authorList>
            <person name="Tanaka T."/>
            <person name="Maeda Y."/>
            <person name="Veluchamy A."/>
            <person name="Tanaka M."/>
            <person name="Abida H."/>
            <person name="Marechal E."/>
            <person name="Bowler C."/>
            <person name="Muto M."/>
            <person name="Sunaga Y."/>
            <person name="Tanaka M."/>
            <person name="Yoshino T."/>
            <person name="Taniguchi T."/>
            <person name="Fukuda Y."/>
            <person name="Nemoto M."/>
            <person name="Matsumoto M."/>
            <person name="Wong P.S."/>
            <person name="Aburatani S."/>
            <person name="Fujibuchi W."/>
        </authorList>
    </citation>
    <scope>NUCLEOTIDE SEQUENCE [LARGE SCALE GENOMIC DNA]</scope>
    <source>
        <strain evidence="1 2">JPCC DA0580</strain>
    </source>
</reference>
<keyword evidence="2" id="KW-1185">Reference proteome</keyword>
<evidence type="ECO:0000313" key="2">
    <source>
        <dbReference type="Proteomes" id="UP000198406"/>
    </source>
</evidence>
<comment type="caution">
    <text evidence="1">The sequence shown here is derived from an EMBL/GenBank/DDBJ whole genome shotgun (WGS) entry which is preliminary data.</text>
</comment>
<protein>
    <submittedName>
        <fullName evidence="1">Uncharacterized protein</fullName>
    </submittedName>
</protein>
<sequence>MEFPTVPRFLPDLRAGLATLYQTNTPSKEAHDYCLFVQSRNARRKVRSWQQQQKDQPSDALPSADFVVGSSWLACLALLLQNVSHTERLFCAQSLLHRIRRVPIAEAVDWEFEHAVMVLQPVPPAAILLEAYRDWMRRIHPAVAQCMEHYHSVECSERVKGELTMLTIASILHHEISDNNTTDPLCATLASILATTALRLRFTGTSPSTSVIVCIQHAFAGVTQQSNSLGFSLTLIAIPETVFTNSAGNKLSIDPKCIQTIAQELRTVELPILFQCLPSDELWVLRLGEAWARYLPLPEDFIRQTASIMMNYWNTKVCLKYWLAVMESAVLTVDEIVTQNLGLADGPCQQAMKKRLSGRAKKKKQAKIEEDSTEEMYAYAEWDTRHRGAMACAMVSVAWNSFDAVVKEVLSQQNYHQVDGEGPLGCLAACANACLPFILLHRETPHGTELFHAISESFQELCNHVNSSVRALALEPLHNLHAALLESIIAHGPLSESLEAFVVNHLSKCVISLASACSYPVNYFDDKAAPSDEDTEILRNDIRDVVRTVSGSGESGSTSDSASIHGPISTTLKILIEILMSCHHAVVVAKESGELLPETAIHTFSAFAKPLNAVAKFVVQKGGDVDIQPLLEFAFSFLCNICTNVIDLFHARTRLEDILPRCRTAAIAAASLSPMISCMAMINILDGKLLSAIFDMSMMSIEHIPELFAESTLKHSQYDIRGTMRGPGGEDHVGCLTLMRLIQESELLTNIIITIHAETFVPRLCHLHQQLKAIENERGVGVSYGKGVTPASRRILLGILSDMEVTSKGQAGAASVLEELFNHAVRSIAQCNSGTAFDERTIFEIAEHTFDLVAFSPAILFNLFADEKSSSNGLVTACLECLTTTCITGYQQLSSSESPSPAIMQWNRLRAALLQLFRIVLKIHGSPRLAEMIRACAIAELEAAHRQCELGSESGSSLFLDEVISEDSIPAGIFLRVVGEVVVVNGVINPACLFVLKECRQACLSVVAHPCSDPLSFVDPRPALLEAWLFSMLELSNAREQVDESMLAETFVASITFIFMSSLGKTEEERRRDPGMSMDGPHSLMMVMFIVKFLDLGPHMLKMAAERLVDVIPINPSSSSGLSDALPFNRGMAIIAAGLFRAAEGTLPPWVVEMCPEIYSSLYAALGRTVNDFILLFRWSMEIRLLPDVPRFGGVSPGCLLSGHAFEKLNDKSKHDFLKQASELAAKDDVTSWRRMKVLIKQISGGKKKDTDFRQKPSLTRWEFLRV</sequence>
<evidence type="ECO:0000313" key="1">
    <source>
        <dbReference type="EMBL" id="GAX28323.1"/>
    </source>
</evidence>
<gene>
    <name evidence="1" type="ORF">FisN_27Hh021</name>
</gene>